<feature type="region of interest" description="Disordered" evidence="1">
    <location>
        <begin position="131"/>
        <end position="183"/>
    </location>
</feature>
<evidence type="ECO:0000313" key="3">
    <source>
        <dbReference type="Proteomes" id="UP001165269"/>
    </source>
</evidence>
<comment type="caution">
    <text evidence="2">The sequence shown here is derived from an EMBL/GenBank/DDBJ whole genome shotgun (WGS) entry which is preliminary data.</text>
</comment>
<name>A0ABS9YPB4_9ACTN</name>
<dbReference type="EMBL" id="JALDAY010000024">
    <property type="protein sequence ID" value="MCI3279112.1"/>
    <property type="molecule type" value="Genomic_DNA"/>
</dbReference>
<protein>
    <submittedName>
        <fullName evidence="2">Uncharacterized protein</fullName>
    </submittedName>
</protein>
<proteinExistence type="predicted"/>
<organism evidence="2 3">
    <name type="scientific">Streptomyces cylindrosporus</name>
    <dbReference type="NCBI Taxonomy" id="2927583"/>
    <lineage>
        <taxon>Bacteria</taxon>
        <taxon>Bacillati</taxon>
        <taxon>Actinomycetota</taxon>
        <taxon>Actinomycetes</taxon>
        <taxon>Kitasatosporales</taxon>
        <taxon>Streptomycetaceae</taxon>
        <taxon>Streptomyces</taxon>
    </lineage>
</organism>
<accession>A0ABS9YPB4</accession>
<keyword evidence="3" id="KW-1185">Reference proteome</keyword>
<feature type="compositionally biased region" description="Polar residues" evidence="1">
    <location>
        <begin position="143"/>
        <end position="156"/>
    </location>
</feature>
<sequence length="183" mass="20119">MDMDALMTREGMRTTTSEQRDTWVNDAVQIRQMAQIIQARIANTHVDGDNGQGPARRRAAKVSRRWRRAARLVEKAAAEIEAADAVYLREVLELPDRRAKDLERKADRKNRLGLATGAVHEQVTNSLTTSAATLAGPPPVGNPQVTPAQQPIQYTNPHAFPLGPTGHTVPVPNIGDLFNQEAM</sequence>
<dbReference type="RefSeq" id="WP_242778728.1">
    <property type="nucleotide sequence ID" value="NZ_JALDAY010000024.1"/>
</dbReference>
<evidence type="ECO:0000313" key="2">
    <source>
        <dbReference type="EMBL" id="MCI3279112.1"/>
    </source>
</evidence>
<dbReference type="Proteomes" id="UP001165269">
    <property type="component" value="Unassembled WGS sequence"/>
</dbReference>
<evidence type="ECO:0000256" key="1">
    <source>
        <dbReference type="SAM" id="MobiDB-lite"/>
    </source>
</evidence>
<gene>
    <name evidence="2" type="ORF">MQP27_49420</name>
</gene>
<reference evidence="2" key="1">
    <citation type="submission" date="2022-03" db="EMBL/GenBank/DDBJ databases">
        <title>Streptomyces 7R015 and 7R016 isolated from Barleria lupulina in Thailand.</title>
        <authorList>
            <person name="Kanchanasin P."/>
            <person name="Phongsopitanun W."/>
            <person name="Tanasupawat S."/>
        </authorList>
    </citation>
    <scope>NUCLEOTIDE SEQUENCE</scope>
    <source>
        <strain evidence="2">7R015</strain>
    </source>
</reference>